<proteinExistence type="predicted"/>
<feature type="compositionally biased region" description="Low complexity" evidence="1">
    <location>
        <begin position="81"/>
        <end position="90"/>
    </location>
</feature>
<feature type="compositionally biased region" description="Pro residues" evidence="1">
    <location>
        <begin position="51"/>
        <end position="71"/>
    </location>
</feature>
<dbReference type="Proteomes" id="UP000799438">
    <property type="component" value="Unassembled WGS sequence"/>
</dbReference>
<reference evidence="2" key="1">
    <citation type="journal article" date="2020" name="Stud. Mycol.">
        <title>101 Dothideomycetes genomes: a test case for predicting lifestyles and emergence of pathogens.</title>
        <authorList>
            <person name="Haridas S."/>
            <person name="Albert R."/>
            <person name="Binder M."/>
            <person name="Bloem J."/>
            <person name="Labutti K."/>
            <person name="Salamov A."/>
            <person name="Andreopoulos B."/>
            <person name="Baker S."/>
            <person name="Barry K."/>
            <person name="Bills G."/>
            <person name="Bluhm B."/>
            <person name="Cannon C."/>
            <person name="Castanera R."/>
            <person name="Culley D."/>
            <person name="Daum C."/>
            <person name="Ezra D."/>
            <person name="Gonzalez J."/>
            <person name="Henrissat B."/>
            <person name="Kuo A."/>
            <person name="Liang C."/>
            <person name="Lipzen A."/>
            <person name="Lutzoni F."/>
            <person name="Magnuson J."/>
            <person name="Mondo S."/>
            <person name="Nolan M."/>
            <person name="Ohm R."/>
            <person name="Pangilinan J."/>
            <person name="Park H.-J."/>
            <person name="Ramirez L."/>
            <person name="Alfaro M."/>
            <person name="Sun H."/>
            <person name="Tritt A."/>
            <person name="Yoshinaga Y."/>
            <person name="Zwiers L.-H."/>
            <person name="Turgeon B."/>
            <person name="Goodwin S."/>
            <person name="Spatafora J."/>
            <person name="Crous P."/>
            <person name="Grigoriev I."/>
        </authorList>
    </citation>
    <scope>NUCLEOTIDE SEQUENCE</scope>
    <source>
        <strain evidence="2">CBS 121167</strain>
    </source>
</reference>
<dbReference type="AlphaFoldDB" id="A0A6A6BJW8"/>
<accession>A0A6A6BJW8</accession>
<evidence type="ECO:0000313" key="2">
    <source>
        <dbReference type="EMBL" id="KAF2144430.1"/>
    </source>
</evidence>
<dbReference type="EMBL" id="ML995479">
    <property type="protein sequence ID" value="KAF2144430.1"/>
    <property type="molecule type" value="Genomic_DNA"/>
</dbReference>
<sequence>MPSKLQLVGKACYSTTEPTQTFHIRTRKSQAQHHRISSLEPPKPTQHQPNRSPPCPSPDSSPTPSVPPTGQFPPKTRHHAATNATNATKRTYQRRSTSIAMRGQQLEPPGACHPYRLHMYIAPPTEPARAGPGCLARARGAGVLKGLLDAWGK</sequence>
<organism evidence="2 3">
    <name type="scientific">Aplosporella prunicola CBS 121167</name>
    <dbReference type="NCBI Taxonomy" id="1176127"/>
    <lineage>
        <taxon>Eukaryota</taxon>
        <taxon>Fungi</taxon>
        <taxon>Dikarya</taxon>
        <taxon>Ascomycota</taxon>
        <taxon>Pezizomycotina</taxon>
        <taxon>Dothideomycetes</taxon>
        <taxon>Dothideomycetes incertae sedis</taxon>
        <taxon>Botryosphaeriales</taxon>
        <taxon>Aplosporellaceae</taxon>
        <taxon>Aplosporella</taxon>
    </lineage>
</organism>
<dbReference type="GeneID" id="54297499"/>
<feature type="region of interest" description="Disordered" evidence="1">
    <location>
        <begin position="15"/>
        <end position="108"/>
    </location>
</feature>
<evidence type="ECO:0000256" key="1">
    <source>
        <dbReference type="SAM" id="MobiDB-lite"/>
    </source>
</evidence>
<dbReference type="RefSeq" id="XP_033400142.1">
    <property type="nucleotide sequence ID" value="XM_033540003.1"/>
</dbReference>
<feature type="compositionally biased region" description="Basic residues" evidence="1">
    <location>
        <begin position="24"/>
        <end position="36"/>
    </location>
</feature>
<protein>
    <submittedName>
        <fullName evidence="2">Uncharacterized protein</fullName>
    </submittedName>
</protein>
<evidence type="ECO:0000313" key="3">
    <source>
        <dbReference type="Proteomes" id="UP000799438"/>
    </source>
</evidence>
<gene>
    <name evidence="2" type="ORF">K452DRAFT_284750</name>
</gene>
<name>A0A6A6BJW8_9PEZI</name>
<keyword evidence="3" id="KW-1185">Reference proteome</keyword>